<organism evidence="2 3">
    <name type="scientific">Methylophaga thiooxydans</name>
    <dbReference type="NCBI Taxonomy" id="392484"/>
    <lineage>
        <taxon>Bacteria</taxon>
        <taxon>Pseudomonadati</taxon>
        <taxon>Pseudomonadota</taxon>
        <taxon>Gammaproteobacteria</taxon>
        <taxon>Thiotrichales</taxon>
        <taxon>Piscirickettsiaceae</taxon>
        <taxon>Methylophaga</taxon>
    </lineage>
</organism>
<dbReference type="RefSeq" id="WP_036313835.1">
    <property type="nucleotide sequence ID" value="NZ_JRQD01000003.1"/>
</dbReference>
<proteinExistence type="predicted"/>
<dbReference type="SUPFAM" id="SSF54523">
    <property type="entry name" value="Pili subunits"/>
    <property type="match status" value="1"/>
</dbReference>
<dbReference type="AlphaFoldDB" id="A0A0A0BIQ5"/>
<sequence length="346" mass="37808">MRHFNHVHQNGFTLLELVLVLFLIGLLASAGLLFTEGQQDEAYFNETQRRQTIIRDAIIRSTARVVNGQPELAGFAVDNGRLPYCLAELVASPFDLTQSASSPGFYTSPCDVSLELLKPTITASGVRTGWYGPYIQINPEQDGVRRFRDGYQNGNNPMDPNYGWVVTLAESGTEYSAPITAPINPPAEIFYLYSEGYDLSTTADDYPSLGNDDLIVADDWLAPNSFNIRFVNTSAASAISNLDSSLDWTVTLAKSSGDPNAYTSDFTFSPPGSSIPARGIYEYTVAVSSSTAFSDKLPAGYYIVSTRCDDSTATSPASCPEMTSSPYTVMVLPRQQFGPIRWNIEP</sequence>
<dbReference type="EMBL" id="JRQD01000003">
    <property type="protein sequence ID" value="KGM07004.1"/>
    <property type="molecule type" value="Genomic_DNA"/>
</dbReference>
<keyword evidence="1" id="KW-0472">Membrane</keyword>
<comment type="caution">
    <text evidence="2">The sequence shown here is derived from an EMBL/GenBank/DDBJ whole genome shotgun (WGS) entry which is preliminary data.</text>
</comment>
<evidence type="ECO:0000313" key="3">
    <source>
        <dbReference type="Proteomes" id="UP000029999"/>
    </source>
</evidence>
<keyword evidence="1" id="KW-0812">Transmembrane</keyword>
<evidence type="ECO:0008006" key="4">
    <source>
        <dbReference type="Google" id="ProtNLM"/>
    </source>
</evidence>
<dbReference type="Proteomes" id="UP000029999">
    <property type="component" value="Unassembled WGS sequence"/>
</dbReference>
<feature type="transmembrane region" description="Helical" evidence="1">
    <location>
        <begin position="12"/>
        <end position="34"/>
    </location>
</feature>
<dbReference type="NCBIfam" id="TIGR02532">
    <property type="entry name" value="IV_pilin_GFxxxE"/>
    <property type="match status" value="1"/>
</dbReference>
<evidence type="ECO:0000313" key="2">
    <source>
        <dbReference type="EMBL" id="KGM07004.1"/>
    </source>
</evidence>
<name>A0A0A0BIQ5_9GAMM</name>
<gene>
    <name evidence="2" type="ORF">LP43_1504</name>
</gene>
<evidence type="ECO:0000256" key="1">
    <source>
        <dbReference type="SAM" id="Phobius"/>
    </source>
</evidence>
<protein>
    <recommendedName>
        <fullName evidence="4">Prepilin-type N-terminal cleavage/methylation domain-containing protein</fullName>
    </recommendedName>
</protein>
<keyword evidence="1" id="KW-1133">Transmembrane helix</keyword>
<dbReference type="Pfam" id="PF07963">
    <property type="entry name" value="N_methyl"/>
    <property type="match status" value="1"/>
</dbReference>
<reference evidence="2 3" key="1">
    <citation type="submission" date="2014-09" db="EMBL/GenBank/DDBJ databases">
        <authorList>
            <person name="Grob C."/>
            <person name="Taubert M."/>
            <person name="Howat A.M."/>
            <person name="Burns O.J."/>
            <person name="Dixon J.L."/>
            <person name="Chen Y."/>
            <person name="Murrell J.C."/>
        </authorList>
    </citation>
    <scope>NUCLEOTIDE SEQUENCE [LARGE SCALE GENOMIC DNA]</scope>
    <source>
        <strain evidence="2">L4</strain>
    </source>
</reference>
<dbReference type="InterPro" id="IPR012902">
    <property type="entry name" value="N_methyl_site"/>
</dbReference>
<dbReference type="STRING" id="392484.LP43_1504"/>
<dbReference type="InterPro" id="IPR045584">
    <property type="entry name" value="Pilin-like"/>
</dbReference>
<accession>A0A0A0BIQ5</accession>